<sequence>MKAGETGKVAGVKKVEWTFLNEEKAQVYDSRGTSKSSVYSPVKDGDAYGGSSEHKIEEGKTVNDRTAKAAQLDGQALRRSRTPARRSLIKKSSTKFATMIPFIPTVALAFVSFISSAFIVLRIVIPILPPHPLSRRVSPAEFGLPNYNFRSLSSADKSHLWLASLDILALGVFIWQAVTEYLGGPADFSEALDAASASRLWFALTIRQTCLLVVSTLTLLHIRMGRSVSFGAKHWILWAPTLLLAVTSTVMAGILADTGVTGLFVGLVAYSTTVALLSTVAFGGLIFTLIIIKRNLAALNDPADSWPPAKEVEDKPRPSFATEDVDAMREGSSWITSDASSRHESVSGWSFSTHHTHHRHGSVRVNAAAASQVSVAAKSSFWFNPPTPANGRDSGIPPVPPLPSPYKQSTSPTCALSDDPDPFRRDVPDNQRARLGSQTSWLTSPSASQVTLSAWSYPTGRGDASTPDLNAELLPSTAVSRPVTPALASAQVLGGYGYTRDAEKGIASLAVTGTEIDVSVYRDFQGLSLPYLFAVSPHGYAISSAMPIMLVLSVTISSPLLALNILLRSPIPIPSGLFDAHSEPPSIVMRAPSPATTLASYNREYKRSGSVTVVEGRRSGDVWISKGDAVHGKSKVGRAMGMLTPVPRLAVLPPEGEEPQDGEITPPLPMQTEDMSFGNTVPPTPQSTNSAELGRVRKESKASSHLSGGEDSLGFASRIMIAQRHYSALATTVVVPASPEKASDDGVEGTTTGVAIDQQVMAVRNSHLRSRSVSSEFSPSEFSPRAITTSEASLSPPPSLPLPPTPPNVRNAKLARLVHRKSYSSGFSFGAVVNDDINEIDALTAGVLPLLVPGLKVGDDMRIRHDWKFSPPISSTVTKKKAARTHHQQSSEFDFGILGTSGEFPSPQLHSTPAQRKQAARAKKISASKRHHFSLPSLGLGKDGVHSWIPELNRALDNKVGPYATVSNTDSARRNTVWGGESVPTLSHTKTVREDDALLCTIPEAPLARAASTRSLGLRADVPHDARSSAASLSDKHTIAPPSAASTVTLFELDNGSGPIAESTPQDSQKNQQLTTRHQPPVMHLPTSRRSSIVYIKPDENVQNNDPTPTNRTSSNVFAQWSSRAVRPLIPKASKLQRKQSSSEGKPGSPSGGLRPLSLLQNRDTNRTSDVANTSGTRPLVLGKKKQKVTVIADENADPSSENKHLKPLQLARSDTSKARGVLRKGEVIPNVVVRPPSTMTEQTGFTYGFR</sequence>
<feature type="transmembrane region" description="Helical" evidence="2">
    <location>
        <begin position="160"/>
        <end position="178"/>
    </location>
</feature>
<dbReference type="KEGG" id="sla:SERLADRAFT_435474"/>
<dbReference type="AlphaFoldDB" id="F8NPM3"/>
<feature type="compositionally biased region" description="Polar residues" evidence="1">
    <location>
        <begin position="1101"/>
        <end position="1123"/>
    </location>
</feature>
<feature type="compositionally biased region" description="Polar residues" evidence="1">
    <location>
        <begin position="1063"/>
        <end position="1078"/>
    </location>
</feature>
<dbReference type="RefSeq" id="XP_007315805.1">
    <property type="nucleotide sequence ID" value="XM_007315743.1"/>
</dbReference>
<feature type="transmembrane region" description="Helical" evidence="2">
    <location>
        <begin position="198"/>
        <end position="222"/>
    </location>
</feature>
<dbReference type="GeneID" id="18814544"/>
<gene>
    <name evidence="3" type="ORF">SERLADRAFT_435474</name>
</gene>
<dbReference type="Proteomes" id="UP000008064">
    <property type="component" value="Unassembled WGS sequence"/>
</dbReference>
<feature type="region of interest" description="Disordered" evidence="1">
    <location>
        <begin position="27"/>
        <end position="62"/>
    </location>
</feature>
<feature type="compositionally biased region" description="Polar residues" evidence="1">
    <location>
        <begin position="673"/>
        <end position="691"/>
    </location>
</feature>
<keyword evidence="2" id="KW-0812">Transmembrane</keyword>
<reference evidence="3" key="1">
    <citation type="submission" date="2011-04" db="EMBL/GenBank/DDBJ databases">
        <title>Evolution of plant cell wall degrading machinery underlies the functional diversity of forest fungi.</title>
        <authorList>
            <consortium name="US DOE Joint Genome Institute (JGI-PGF)"/>
            <person name="Eastwood D.C."/>
            <person name="Floudas D."/>
            <person name="Binder M."/>
            <person name="Majcherczyk A."/>
            <person name="Schneider P."/>
            <person name="Aerts A."/>
            <person name="Asiegbu F.O."/>
            <person name="Baker S.E."/>
            <person name="Barry K."/>
            <person name="Bendiksby M."/>
            <person name="Blumentritt M."/>
            <person name="Coutinho P.M."/>
            <person name="Cullen D."/>
            <person name="Cullen D."/>
            <person name="Gathman A."/>
            <person name="Goodell B."/>
            <person name="Henrissat B."/>
            <person name="Ihrmark K."/>
            <person name="Kauserud H."/>
            <person name="Kohler A."/>
            <person name="LaButti K."/>
            <person name="Lapidus A."/>
            <person name="Lavin J.L."/>
            <person name="Lee Y.-H."/>
            <person name="Lindquist E."/>
            <person name="Lilly W."/>
            <person name="Lucas S."/>
            <person name="Morin E."/>
            <person name="Murat C."/>
            <person name="Oguiza J.A."/>
            <person name="Park J."/>
            <person name="Pisabarro A.G."/>
            <person name="Riley R."/>
            <person name="Rosling A."/>
            <person name="Salamov A."/>
            <person name="Schmidt O."/>
            <person name="Schmutz J."/>
            <person name="Skrede I."/>
            <person name="Stenlid J."/>
            <person name="Wiebenga A."/>
            <person name="Xie X."/>
            <person name="Kues U."/>
            <person name="Hibbett D.S."/>
            <person name="Hoffmeister D."/>
            <person name="Hogberg N."/>
            <person name="Martin F."/>
            <person name="Grigoriev I.V."/>
            <person name="Watkinson S.C."/>
        </authorList>
    </citation>
    <scope>NUCLEOTIDE SEQUENCE</scope>
    <source>
        <strain evidence="3">S7.9</strain>
    </source>
</reference>
<feature type="region of interest" description="Disordered" evidence="1">
    <location>
        <begin position="387"/>
        <end position="428"/>
    </location>
</feature>
<feature type="region of interest" description="Disordered" evidence="1">
    <location>
        <begin position="650"/>
        <end position="710"/>
    </location>
</feature>
<keyword evidence="2" id="KW-1133">Transmembrane helix</keyword>
<dbReference type="HOGENOM" id="CLU_008677_0_0_1"/>
<feature type="region of interest" description="Disordered" evidence="1">
    <location>
        <begin position="1054"/>
        <end position="1183"/>
    </location>
</feature>
<feature type="compositionally biased region" description="Low complexity" evidence="1">
    <location>
        <begin position="1142"/>
        <end position="1160"/>
    </location>
</feature>
<name>F8NPM3_SERL9</name>
<dbReference type="EMBL" id="GL945431">
    <property type="protein sequence ID" value="EGO27714.1"/>
    <property type="molecule type" value="Genomic_DNA"/>
</dbReference>
<feature type="compositionally biased region" description="Polar residues" evidence="1">
    <location>
        <begin position="1168"/>
        <end position="1177"/>
    </location>
</feature>
<feature type="compositionally biased region" description="Pro residues" evidence="1">
    <location>
        <begin position="795"/>
        <end position="807"/>
    </location>
</feature>
<feature type="transmembrane region" description="Helical" evidence="2">
    <location>
        <begin position="234"/>
        <end position="256"/>
    </location>
</feature>
<evidence type="ECO:0000313" key="3">
    <source>
        <dbReference type="EMBL" id="EGO27714.1"/>
    </source>
</evidence>
<feature type="transmembrane region" description="Helical" evidence="2">
    <location>
        <begin position="268"/>
        <end position="292"/>
    </location>
</feature>
<feature type="compositionally biased region" description="Low complexity" evidence="1">
    <location>
        <begin position="772"/>
        <end position="784"/>
    </location>
</feature>
<feature type="compositionally biased region" description="Basic residues" evidence="1">
    <location>
        <begin position="918"/>
        <end position="928"/>
    </location>
</feature>
<accession>F8NPM3</accession>
<proteinExistence type="predicted"/>
<organism>
    <name type="scientific">Serpula lacrymans var. lacrymans (strain S7.9)</name>
    <name type="common">Dry rot fungus</name>
    <dbReference type="NCBI Taxonomy" id="578457"/>
    <lineage>
        <taxon>Eukaryota</taxon>
        <taxon>Fungi</taxon>
        <taxon>Dikarya</taxon>
        <taxon>Basidiomycota</taxon>
        <taxon>Agaricomycotina</taxon>
        <taxon>Agaricomycetes</taxon>
        <taxon>Agaricomycetidae</taxon>
        <taxon>Boletales</taxon>
        <taxon>Coniophorineae</taxon>
        <taxon>Serpulaceae</taxon>
        <taxon>Serpula</taxon>
    </lineage>
</organism>
<keyword evidence="2" id="KW-0472">Membrane</keyword>
<feature type="region of interest" description="Disordered" evidence="1">
    <location>
        <begin position="904"/>
        <end position="928"/>
    </location>
</feature>
<feature type="compositionally biased region" description="Basic and acidic residues" evidence="1">
    <location>
        <begin position="52"/>
        <end position="62"/>
    </location>
</feature>
<evidence type="ECO:0000256" key="2">
    <source>
        <dbReference type="SAM" id="Phobius"/>
    </source>
</evidence>
<feature type="transmembrane region" description="Helical" evidence="2">
    <location>
        <begin position="102"/>
        <end position="125"/>
    </location>
</feature>
<dbReference type="OrthoDB" id="2529242at2759"/>
<protein>
    <submittedName>
        <fullName evidence="3">Uncharacterized protein</fullName>
    </submittedName>
</protein>
<evidence type="ECO:0000256" key="1">
    <source>
        <dbReference type="SAM" id="MobiDB-lite"/>
    </source>
</evidence>
<feature type="region of interest" description="Disordered" evidence="1">
    <location>
        <begin position="772"/>
        <end position="807"/>
    </location>
</feature>